<evidence type="ECO:0000256" key="3">
    <source>
        <dbReference type="SAM" id="Phobius"/>
    </source>
</evidence>
<keyword evidence="3" id="KW-0472">Membrane</keyword>
<name>A0A2Z6GCI2_9PROT</name>
<evidence type="ECO:0000313" key="6">
    <source>
        <dbReference type="Proteomes" id="UP000033070"/>
    </source>
</evidence>
<proteinExistence type="predicted"/>
<dbReference type="EMBL" id="AP018738">
    <property type="protein sequence ID" value="BBE51150.1"/>
    <property type="molecule type" value="Genomic_DNA"/>
</dbReference>
<dbReference type="STRING" id="1188319.OYT1_02453"/>
<dbReference type="PANTHER" id="PTHR37813:SF1">
    <property type="entry name" value="FELS-2 PROPHAGE PROTEIN"/>
    <property type="match status" value="1"/>
</dbReference>
<evidence type="ECO:0000313" key="5">
    <source>
        <dbReference type="EMBL" id="BBE51150.1"/>
    </source>
</evidence>
<reference evidence="5 6" key="1">
    <citation type="submission" date="2018-06" db="EMBL/GenBank/DDBJ databases">
        <title>OYT1 Genome Sequencing.</title>
        <authorList>
            <person name="Kato S."/>
            <person name="Itoh T."/>
            <person name="Ohkuma M."/>
        </authorList>
    </citation>
    <scope>NUCLEOTIDE SEQUENCE [LARGE SCALE GENOMIC DNA]</scope>
    <source>
        <strain evidence="5 6">OYT1</strain>
    </source>
</reference>
<dbReference type="Proteomes" id="UP000033070">
    <property type="component" value="Chromosome"/>
</dbReference>
<dbReference type="NCBIfam" id="TIGR01760">
    <property type="entry name" value="tape_meas_TP901"/>
    <property type="match status" value="1"/>
</dbReference>
<keyword evidence="2" id="KW-0175">Coiled coil</keyword>
<keyword evidence="1" id="KW-1188">Viral release from host cell</keyword>
<organism evidence="5 6">
    <name type="scientific">Ferriphaselus amnicola</name>
    <dbReference type="NCBI Taxonomy" id="1188319"/>
    <lineage>
        <taxon>Bacteria</taxon>
        <taxon>Pseudomonadati</taxon>
        <taxon>Pseudomonadota</taxon>
        <taxon>Betaproteobacteria</taxon>
        <taxon>Nitrosomonadales</taxon>
        <taxon>Gallionellaceae</taxon>
        <taxon>Ferriphaselus</taxon>
    </lineage>
</organism>
<dbReference type="PANTHER" id="PTHR37813">
    <property type="entry name" value="FELS-2 PROPHAGE PROTEIN"/>
    <property type="match status" value="1"/>
</dbReference>
<keyword evidence="3" id="KW-0812">Transmembrane</keyword>
<sequence>MLDRLQLTVQLGLVEKILKPLKAIQGGSNETAKALKAAKDKLKELNDQQKNIDGFRSAAKGIAIHRQELTKAEERIRTIKQAMEAAQYPTKAMQQAFKEATTEANHLKGNITRLTEKQELLRRELSASGADTHKLASYQRELKTQLSSSTAEVDKQKKALDQLNEKMNRIRATKYAYEKSTQFRDKIAGAGATTSAAGVAMGLPIVKVVKDYASFEDAMLGVARQVDGAKDANGRYTQTYYEMGDAIKAMSERIPLATTEIAAIVEAGARAGIQGKDNLLTYAETTAIMASAFDLPVDQIGEDVGKIAGLYKIPIKSISELGDTINWLDDNARSKSGDIIDVMKRIAGTADTVGMKYKDAAALASTFLSLGATSEVSATASNAIMTNLSIATMQPKRFQEGLGMIGMSGKGVQQDMSKDATGTILKVMDAIKKLPQAKQLEATTRLFGKEFGDDAAKLAANLGEYRRQLELTNAAQAKGSMQREADSRNQALSARYEMLKSTIFNVSSALGESLKPALVDIMQSIADVLSSVRAWTKEHPALTANLIKGAAIIATIVTVLGALTLAAAAVLGPLALLKLSMSVLSLNGFGLTAMLSRIALTILPMVSSAVWTLGAAIMFTPIGWLLAGIAALATSALLIYKYWEPIKAFFAGFWDGFSSAVGPALKQWWAAFKGFIASMEGLFVFVRPIFNFVINLISVLFGWLIKLIQPISDTENAARNMGESFGMVIGNILANLIAIPTKCLEIGAAIMHGIGNGILSAFGWVEGIISRVADLLPSAFKNKLRIHSPSRVFAELGNFTMLGLEQGIMGGKDGPLGAVAKVSKELAGIGLGIGLSGAAAAQPITWDTRPPLSASASGSSVQQTFAPVIQVYATPGMNEQQLAQAVARELEKLQRQQAARTRSRLSDTE</sequence>
<protein>
    <submittedName>
        <fullName evidence="5">Chromosome partition protein Smc</fullName>
    </submittedName>
</protein>
<dbReference type="AlphaFoldDB" id="A0A2Z6GCI2"/>
<dbReference type="InterPro" id="IPR010090">
    <property type="entry name" value="Phage_tape_meas"/>
</dbReference>
<evidence type="ECO:0000256" key="1">
    <source>
        <dbReference type="ARBA" id="ARBA00022612"/>
    </source>
</evidence>
<keyword evidence="6" id="KW-1185">Reference proteome</keyword>
<feature type="transmembrane region" description="Helical" evidence="3">
    <location>
        <begin position="682"/>
        <end position="705"/>
    </location>
</feature>
<evidence type="ECO:0000259" key="4">
    <source>
        <dbReference type="Pfam" id="PF10145"/>
    </source>
</evidence>
<dbReference type="Pfam" id="PF10145">
    <property type="entry name" value="PhageMin_Tail"/>
    <property type="match status" value="1"/>
</dbReference>
<evidence type="ECO:0000256" key="2">
    <source>
        <dbReference type="SAM" id="Coils"/>
    </source>
</evidence>
<dbReference type="KEGG" id="fam:OYT1_ch1603"/>
<accession>A0A2Z6GCI2</accession>
<feature type="transmembrane region" description="Helical" evidence="3">
    <location>
        <begin position="624"/>
        <end position="643"/>
    </location>
</feature>
<feature type="domain" description="Phage tail tape measure protein" evidence="4">
    <location>
        <begin position="245"/>
        <end position="448"/>
    </location>
</feature>
<feature type="transmembrane region" description="Helical" evidence="3">
    <location>
        <begin position="550"/>
        <end position="577"/>
    </location>
</feature>
<keyword evidence="3" id="KW-1133">Transmembrane helix</keyword>
<gene>
    <name evidence="5" type="ORF">OYT1_ch1603</name>
</gene>
<dbReference type="RefSeq" id="WP_062627555.1">
    <property type="nucleotide sequence ID" value="NZ_AP018738.1"/>
</dbReference>
<feature type="coiled-coil region" evidence="2">
    <location>
        <begin position="28"/>
        <end position="180"/>
    </location>
</feature>